<protein>
    <recommendedName>
        <fullName evidence="3">HNH endonuclease</fullName>
    </recommendedName>
</protein>
<keyword evidence="2" id="KW-1185">Reference proteome</keyword>
<dbReference type="EMBL" id="JBHSDL010000005">
    <property type="protein sequence ID" value="MFC4373353.1"/>
    <property type="molecule type" value="Genomic_DNA"/>
</dbReference>
<accession>A0ABV8VF65</accession>
<comment type="caution">
    <text evidence="1">The sequence shown here is derived from an EMBL/GenBank/DDBJ whole genome shotgun (WGS) entry which is preliminary data.</text>
</comment>
<reference evidence="2" key="1">
    <citation type="journal article" date="2019" name="Int. J. Syst. Evol. Microbiol.">
        <title>The Global Catalogue of Microorganisms (GCM) 10K type strain sequencing project: providing services to taxonomists for standard genome sequencing and annotation.</title>
        <authorList>
            <consortium name="The Broad Institute Genomics Platform"/>
            <consortium name="The Broad Institute Genome Sequencing Center for Infectious Disease"/>
            <person name="Wu L."/>
            <person name="Ma J."/>
        </authorList>
    </citation>
    <scope>NUCLEOTIDE SEQUENCE [LARGE SCALE GENOMIC DNA]</scope>
    <source>
        <strain evidence="2">IBRC-M 10490</strain>
    </source>
</reference>
<proteinExistence type="predicted"/>
<name>A0ABV8VF65_9NOCA</name>
<sequence>MARRPVCVFCGPSSGDFIDKRGQRSRERQALARWVDEYEDPADVIDRACPKGGPDCGCHHYLPGELDQEN</sequence>
<evidence type="ECO:0000313" key="2">
    <source>
        <dbReference type="Proteomes" id="UP001595844"/>
    </source>
</evidence>
<organism evidence="1 2">
    <name type="scientific">Nocardia halotolerans</name>
    <dbReference type="NCBI Taxonomy" id="1755878"/>
    <lineage>
        <taxon>Bacteria</taxon>
        <taxon>Bacillati</taxon>
        <taxon>Actinomycetota</taxon>
        <taxon>Actinomycetes</taxon>
        <taxon>Mycobacteriales</taxon>
        <taxon>Nocardiaceae</taxon>
        <taxon>Nocardia</taxon>
    </lineage>
</organism>
<evidence type="ECO:0000313" key="1">
    <source>
        <dbReference type="EMBL" id="MFC4373353.1"/>
    </source>
</evidence>
<evidence type="ECO:0008006" key="3">
    <source>
        <dbReference type="Google" id="ProtNLM"/>
    </source>
</evidence>
<dbReference type="RefSeq" id="WP_378556059.1">
    <property type="nucleotide sequence ID" value="NZ_JBHSDL010000005.1"/>
</dbReference>
<gene>
    <name evidence="1" type="ORF">ACFO5K_04510</name>
</gene>
<dbReference type="Proteomes" id="UP001595844">
    <property type="component" value="Unassembled WGS sequence"/>
</dbReference>